<dbReference type="Pfam" id="PF03167">
    <property type="entry name" value="UDG"/>
    <property type="match status" value="1"/>
</dbReference>
<dbReference type="CDD" id="cd10028">
    <property type="entry name" value="UDG-F2_TDG_MUG"/>
    <property type="match status" value="1"/>
</dbReference>
<dbReference type="InterPro" id="IPR036895">
    <property type="entry name" value="Uracil-DNA_glycosylase-like_sf"/>
</dbReference>
<keyword evidence="1" id="KW-0227">DNA damage</keyword>
<protein>
    <recommendedName>
        <fullName evidence="5">Uracil-DNA glycosylase-like domain-containing protein</fullName>
    </recommendedName>
</protein>
<evidence type="ECO:0000313" key="7">
    <source>
        <dbReference type="Proteomes" id="UP000053257"/>
    </source>
</evidence>
<evidence type="ECO:0000256" key="2">
    <source>
        <dbReference type="ARBA" id="ARBA00022801"/>
    </source>
</evidence>
<keyword evidence="7" id="KW-1185">Reference proteome</keyword>
<evidence type="ECO:0000256" key="3">
    <source>
        <dbReference type="ARBA" id="ARBA00023204"/>
    </source>
</evidence>
<dbReference type="GO" id="GO:0006285">
    <property type="term" value="P:base-excision repair, AP site formation"/>
    <property type="evidence" value="ECO:0007669"/>
    <property type="project" value="InterPro"/>
</dbReference>
<dbReference type="GO" id="GO:0008263">
    <property type="term" value="F:pyrimidine-specific mismatch base pair DNA N-glycosylase activity"/>
    <property type="evidence" value="ECO:0007669"/>
    <property type="project" value="TreeGrafter"/>
</dbReference>
<organism evidence="6 7">
    <name type="scientific">Phlebiopsis gigantea (strain 11061_1 CR5-6)</name>
    <name type="common">White-rot fungus</name>
    <name type="synonym">Peniophora gigantea</name>
    <dbReference type="NCBI Taxonomy" id="745531"/>
    <lineage>
        <taxon>Eukaryota</taxon>
        <taxon>Fungi</taxon>
        <taxon>Dikarya</taxon>
        <taxon>Basidiomycota</taxon>
        <taxon>Agaricomycotina</taxon>
        <taxon>Agaricomycetes</taxon>
        <taxon>Polyporales</taxon>
        <taxon>Phanerochaetaceae</taxon>
        <taxon>Phlebiopsis</taxon>
    </lineage>
</organism>
<dbReference type="SUPFAM" id="SSF52141">
    <property type="entry name" value="Uracil-DNA glycosylase-like"/>
    <property type="match status" value="1"/>
</dbReference>
<evidence type="ECO:0000256" key="4">
    <source>
        <dbReference type="SAM" id="MobiDB-lite"/>
    </source>
</evidence>
<dbReference type="GO" id="GO:0004844">
    <property type="term" value="F:uracil DNA N-glycosylase activity"/>
    <property type="evidence" value="ECO:0007669"/>
    <property type="project" value="TreeGrafter"/>
</dbReference>
<dbReference type="InterPro" id="IPR015637">
    <property type="entry name" value="MUG/TDG"/>
</dbReference>
<feature type="compositionally biased region" description="Basic residues" evidence="4">
    <location>
        <begin position="13"/>
        <end position="23"/>
    </location>
</feature>
<feature type="compositionally biased region" description="Low complexity" evidence="4">
    <location>
        <begin position="205"/>
        <end position="214"/>
    </location>
</feature>
<accession>A0A0C3S666</accession>
<name>A0A0C3S666_PHLG1</name>
<gene>
    <name evidence="6" type="ORF">PHLGIDRAFT_129842</name>
</gene>
<feature type="region of interest" description="Disordered" evidence="4">
    <location>
        <begin position="168"/>
        <end position="214"/>
    </location>
</feature>
<keyword evidence="3" id="KW-0234">DNA repair</keyword>
<feature type="region of interest" description="Disordered" evidence="4">
    <location>
        <begin position="1"/>
        <end position="27"/>
    </location>
</feature>
<evidence type="ECO:0000256" key="1">
    <source>
        <dbReference type="ARBA" id="ARBA00022763"/>
    </source>
</evidence>
<feature type="domain" description="Uracil-DNA glycosylase-like" evidence="5">
    <location>
        <begin position="38"/>
        <end position="271"/>
    </location>
</feature>
<dbReference type="EMBL" id="KN840593">
    <property type="protein sequence ID" value="KIP03935.1"/>
    <property type="molecule type" value="Genomic_DNA"/>
</dbReference>
<dbReference type="InterPro" id="IPR005122">
    <property type="entry name" value="Uracil-DNA_glycosylase-like"/>
</dbReference>
<evidence type="ECO:0000259" key="5">
    <source>
        <dbReference type="Pfam" id="PF03167"/>
    </source>
</evidence>
<dbReference type="PANTHER" id="PTHR12159:SF9">
    <property type="entry name" value="G_T MISMATCH-SPECIFIC THYMINE DNA GLYCOSYLASE"/>
    <property type="match status" value="1"/>
</dbReference>
<sequence>MMTSCLASLPPAPRRKSRKKPRRPYAPPKVYEHLHMLPDYLAMDMDVVFCGINPGCTSANTGHHYAHSTNHFWLCLHESGLTERLLSPSDDWTLPSRYNYGLTNLVDRPSAEQSELSRHEMRQGTPTLLEKIAKYRPRIVCFLSKTIWEVFRQETSCLHLKALEDQPSTPKDKHYLRSTSPTKPVRSRFFPFPQDSTGNTEDDSAAQAAGSQPAARPHSYKFVWGPQPFKVVHDVSDESTVCETLFYVVPSPSARVVRYQWWHKVEFFADLRAYISKSKADEVDTSTMTVITGQT</sequence>
<keyword evidence="2" id="KW-0378">Hydrolase</keyword>
<reference evidence="6 7" key="1">
    <citation type="journal article" date="2014" name="PLoS Genet.">
        <title>Analysis of the Phlebiopsis gigantea genome, transcriptome and secretome provides insight into its pioneer colonization strategies of wood.</title>
        <authorList>
            <person name="Hori C."/>
            <person name="Ishida T."/>
            <person name="Igarashi K."/>
            <person name="Samejima M."/>
            <person name="Suzuki H."/>
            <person name="Master E."/>
            <person name="Ferreira P."/>
            <person name="Ruiz-Duenas F.J."/>
            <person name="Held B."/>
            <person name="Canessa P."/>
            <person name="Larrondo L.F."/>
            <person name="Schmoll M."/>
            <person name="Druzhinina I.S."/>
            <person name="Kubicek C.P."/>
            <person name="Gaskell J.A."/>
            <person name="Kersten P."/>
            <person name="St John F."/>
            <person name="Glasner J."/>
            <person name="Sabat G."/>
            <person name="Splinter BonDurant S."/>
            <person name="Syed K."/>
            <person name="Yadav J."/>
            <person name="Mgbeahuruike A.C."/>
            <person name="Kovalchuk A."/>
            <person name="Asiegbu F.O."/>
            <person name="Lackner G."/>
            <person name="Hoffmeister D."/>
            <person name="Rencoret J."/>
            <person name="Gutierrez A."/>
            <person name="Sun H."/>
            <person name="Lindquist E."/>
            <person name="Barry K."/>
            <person name="Riley R."/>
            <person name="Grigoriev I.V."/>
            <person name="Henrissat B."/>
            <person name="Kues U."/>
            <person name="Berka R.M."/>
            <person name="Martinez A.T."/>
            <person name="Covert S.F."/>
            <person name="Blanchette R.A."/>
            <person name="Cullen D."/>
        </authorList>
    </citation>
    <scope>NUCLEOTIDE SEQUENCE [LARGE SCALE GENOMIC DNA]</scope>
    <source>
        <strain evidence="6 7">11061_1 CR5-6</strain>
    </source>
</reference>
<dbReference type="STRING" id="745531.A0A0C3S666"/>
<dbReference type="HOGENOM" id="CLU_042829_0_2_1"/>
<evidence type="ECO:0000313" key="6">
    <source>
        <dbReference type="EMBL" id="KIP03935.1"/>
    </source>
</evidence>
<dbReference type="Proteomes" id="UP000053257">
    <property type="component" value="Unassembled WGS sequence"/>
</dbReference>
<dbReference type="PANTHER" id="PTHR12159">
    <property type="entry name" value="G/T AND G/U MISMATCH-SPECIFIC DNA GLYCOSYLASE"/>
    <property type="match status" value="1"/>
</dbReference>
<dbReference type="Gene3D" id="3.40.470.10">
    <property type="entry name" value="Uracil-DNA glycosylase-like domain"/>
    <property type="match status" value="1"/>
</dbReference>
<dbReference type="OrthoDB" id="565731at2759"/>
<dbReference type="AlphaFoldDB" id="A0A0C3S666"/>
<proteinExistence type="predicted"/>